<dbReference type="GO" id="GO:0009691">
    <property type="term" value="P:cytokinin biosynthetic process"/>
    <property type="evidence" value="ECO:0007669"/>
    <property type="project" value="InterPro"/>
</dbReference>
<dbReference type="PANTHER" id="PTHR31223:SF70">
    <property type="entry name" value="LOG FAMILY PROTEIN YJL055W"/>
    <property type="match status" value="1"/>
</dbReference>
<evidence type="ECO:0008006" key="2">
    <source>
        <dbReference type="Google" id="ProtNLM"/>
    </source>
</evidence>
<dbReference type="EMBL" id="UINC01000179">
    <property type="protein sequence ID" value="SUZ50626.1"/>
    <property type="molecule type" value="Genomic_DNA"/>
</dbReference>
<dbReference type="SUPFAM" id="SSF102405">
    <property type="entry name" value="MCP/YpsA-like"/>
    <property type="match status" value="1"/>
</dbReference>
<reference evidence="1" key="1">
    <citation type="submission" date="2018-05" db="EMBL/GenBank/DDBJ databases">
        <authorList>
            <person name="Lanie J.A."/>
            <person name="Ng W.-L."/>
            <person name="Kazmierczak K.M."/>
            <person name="Andrzejewski T.M."/>
            <person name="Davidsen T.M."/>
            <person name="Wayne K.J."/>
            <person name="Tettelin H."/>
            <person name="Glass J.I."/>
            <person name="Rusch D."/>
            <person name="Podicherti R."/>
            <person name="Tsui H.-C.T."/>
            <person name="Winkler M.E."/>
        </authorList>
    </citation>
    <scope>NUCLEOTIDE SEQUENCE</scope>
</reference>
<dbReference type="GO" id="GO:0005829">
    <property type="term" value="C:cytosol"/>
    <property type="evidence" value="ECO:0007669"/>
    <property type="project" value="TreeGrafter"/>
</dbReference>
<dbReference type="Gene3D" id="3.40.50.450">
    <property type="match status" value="1"/>
</dbReference>
<sequence>MKSVCIFAGSSLGIKEAYKDLAISLGQALVKNNFSMVYGGGGVGLMNEIANEVLKYDGEVTGVITERLKDVEAGHQNLTELYVVKTMHERKAKMAQLSDAIISLPGGVGTWEEFFEALAWNQLGIHSKPIILLNVEGYYDELYSFSIKACKEGFIPQSTLDDFYLISNVEDAIECINNFKPRDKSQWFKRLKE</sequence>
<dbReference type="AlphaFoldDB" id="A0A381N7L7"/>
<evidence type="ECO:0000313" key="1">
    <source>
        <dbReference type="EMBL" id="SUZ50626.1"/>
    </source>
</evidence>
<dbReference type="GO" id="GO:0016799">
    <property type="term" value="F:hydrolase activity, hydrolyzing N-glycosyl compounds"/>
    <property type="evidence" value="ECO:0007669"/>
    <property type="project" value="TreeGrafter"/>
</dbReference>
<dbReference type="PANTHER" id="PTHR31223">
    <property type="entry name" value="LOG FAMILY PROTEIN YJL055W"/>
    <property type="match status" value="1"/>
</dbReference>
<gene>
    <name evidence="1" type="ORF">METZ01_LOCUS3480</name>
</gene>
<organism evidence="1">
    <name type="scientific">marine metagenome</name>
    <dbReference type="NCBI Taxonomy" id="408172"/>
    <lineage>
        <taxon>unclassified sequences</taxon>
        <taxon>metagenomes</taxon>
        <taxon>ecological metagenomes</taxon>
    </lineage>
</organism>
<protein>
    <recommendedName>
        <fullName evidence="2">Cytokinin riboside 5'-monophosphate phosphoribohydrolase</fullName>
    </recommendedName>
</protein>
<dbReference type="InterPro" id="IPR031100">
    <property type="entry name" value="LOG_fam"/>
</dbReference>
<dbReference type="Pfam" id="PF03641">
    <property type="entry name" value="Lysine_decarbox"/>
    <property type="match status" value="1"/>
</dbReference>
<name>A0A381N7L7_9ZZZZ</name>
<accession>A0A381N7L7</accession>
<dbReference type="NCBIfam" id="TIGR00730">
    <property type="entry name" value="Rossman fold protein, TIGR00730 family"/>
    <property type="match status" value="1"/>
</dbReference>
<dbReference type="InterPro" id="IPR005269">
    <property type="entry name" value="LOG"/>
</dbReference>
<proteinExistence type="predicted"/>